<reference evidence="2" key="1">
    <citation type="journal article" date="2019" name="Int. J. Syst. Evol. Microbiol.">
        <title>The Global Catalogue of Microorganisms (GCM) 10K type strain sequencing project: providing services to taxonomists for standard genome sequencing and annotation.</title>
        <authorList>
            <consortium name="The Broad Institute Genomics Platform"/>
            <consortium name="The Broad Institute Genome Sequencing Center for Infectious Disease"/>
            <person name="Wu L."/>
            <person name="Ma J."/>
        </authorList>
    </citation>
    <scope>NUCLEOTIDE SEQUENCE [LARGE SCALE GENOMIC DNA]</scope>
    <source>
        <strain evidence="2">SHR3</strain>
    </source>
</reference>
<evidence type="ECO:0000313" key="2">
    <source>
        <dbReference type="Proteomes" id="UP001595974"/>
    </source>
</evidence>
<protein>
    <submittedName>
        <fullName evidence="1">Uncharacterized protein</fullName>
    </submittedName>
</protein>
<dbReference type="RefSeq" id="WP_157748499.1">
    <property type="nucleotide sequence ID" value="NZ_JBHSOG010000051.1"/>
</dbReference>
<name>A0ABW1AU30_9RHOO</name>
<dbReference type="Proteomes" id="UP001595974">
    <property type="component" value="Unassembled WGS sequence"/>
</dbReference>
<organism evidence="1 2">
    <name type="scientific">Thauera sinica</name>
    <dbReference type="NCBI Taxonomy" id="2665146"/>
    <lineage>
        <taxon>Bacteria</taxon>
        <taxon>Pseudomonadati</taxon>
        <taxon>Pseudomonadota</taxon>
        <taxon>Betaproteobacteria</taxon>
        <taxon>Rhodocyclales</taxon>
        <taxon>Zoogloeaceae</taxon>
        <taxon>Thauera</taxon>
    </lineage>
</organism>
<comment type="caution">
    <text evidence="1">The sequence shown here is derived from an EMBL/GenBank/DDBJ whole genome shotgun (WGS) entry which is preliminary data.</text>
</comment>
<evidence type="ECO:0000313" key="1">
    <source>
        <dbReference type="EMBL" id="MFC5770501.1"/>
    </source>
</evidence>
<sequence length="616" mass="69093">MFLQLLDRGQAVFFPDIAQRPKPPVPRVIHSSQMLKVVKRRNPDATPYSGEWFVFDIDIRGERLTSTQYSELLTVSDAGDEKEPQTISEVYRLGEESVLIESHGNGKVNFVRLDASSGRPEVERVITNGPGHQTMVLNTALPGWLWLKTDGERSTLLRPEPFAIYPVGEGDVVDVENGVAYLVVRPTEKEADYRLRAVSLANNGQDSTELALGTRCFAIPKFEERWAVKDDQKALPESKNMVPFPKTSEWRRRNLALSSGPASELKLRPDHLIAVPSRVGLDIVEGYRELRLTASTVLDKNAEPSYREEERDVVLLSPPDCEHENPQGMRRYSEVGPSSLQPINVAQFCLESHDVDLQDKRQRCGTPIRRKINPGSTLHVQEIRIDYRRSPASLPVEVTAYDVQGELSPDNKADPASAVRIFHSIRQIIPIGKDDFLATVSMADSVIASLYRIFERHGRINLVDLRGTVHPDFFPDRSADGRWLYIRSAGLLFDLSSDAPDLDVQSAGPDLVDIQASGQLYWDRGSYARSSRTIRWLPTEGNAAIVRIDCLNGEWEQFEPPRDVTLAQFRAWFDRNFEIVNGEKATISVRPKSDLPLRARGCLVPLAAGRPISSLA</sequence>
<dbReference type="EMBL" id="JBHSOG010000051">
    <property type="protein sequence ID" value="MFC5770501.1"/>
    <property type="molecule type" value="Genomic_DNA"/>
</dbReference>
<keyword evidence="2" id="KW-1185">Reference proteome</keyword>
<accession>A0ABW1AU30</accession>
<gene>
    <name evidence="1" type="ORF">ACFPTN_14050</name>
</gene>
<proteinExistence type="predicted"/>